<dbReference type="InterPro" id="IPR007492">
    <property type="entry name" value="LytTR_DNA-bd_dom"/>
</dbReference>
<dbReference type="Proteomes" id="UP000514509">
    <property type="component" value="Chromosome"/>
</dbReference>
<dbReference type="KEGG" id="add:HUW48_16965"/>
<dbReference type="Gene3D" id="2.40.50.1020">
    <property type="entry name" value="LytTr DNA-binding domain"/>
    <property type="match status" value="1"/>
</dbReference>
<accession>A0A7L7L9W6</accession>
<feature type="transmembrane region" description="Helical" evidence="1">
    <location>
        <begin position="120"/>
        <end position="142"/>
    </location>
</feature>
<keyword evidence="1" id="KW-0472">Membrane</keyword>
<dbReference type="PANTHER" id="PTHR37299">
    <property type="entry name" value="TRANSCRIPTIONAL REGULATOR-RELATED"/>
    <property type="match status" value="1"/>
</dbReference>
<keyword evidence="1" id="KW-0812">Transmembrane</keyword>
<dbReference type="PROSITE" id="PS50930">
    <property type="entry name" value="HTH_LYTTR"/>
    <property type="match status" value="1"/>
</dbReference>
<keyword evidence="4" id="KW-1185">Reference proteome</keyword>
<dbReference type="GO" id="GO:0003677">
    <property type="term" value="F:DNA binding"/>
    <property type="evidence" value="ECO:0007669"/>
    <property type="project" value="InterPro"/>
</dbReference>
<dbReference type="RefSeq" id="WP_182412078.1">
    <property type="nucleotide sequence ID" value="NZ_CP055153.1"/>
</dbReference>
<dbReference type="GO" id="GO:0000156">
    <property type="term" value="F:phosphorelay response regulator activity"/>
    <property type="evidence" value="ECO:0007669"/>
    <property type="project" value="InterPro"/>
</dbReference>
<dbReference type="PANTHER" id="PTHR37299:SF1">
    <property type="entry name" value="STAGE 0 SPORULATION PROTEIN A HOMOLOG"/>
    <property type="match status" value="1"/>
</dbReference>
<feature type="transmembrane region" description="Helical" evidence="1">
    <location>
        <begin position="12"/>
        <end position="33"/>
    </location>
</feature>
<reference evidence="3 4" key="2">
    <citation type="submission" date="2020-08" db="EMBL/GenBank/DDBJ databases">
        <title>Adhaeribacter dokdonensis sp. nov., isolated from the rhizosphere of Elymus tsukushiensis, a plant native to the Dokdo Islands, Republic of Korea.</title>
        <authorList>
            <person name="Ghim S.Y."/>
        </authorList>
    </citation>
    <scope>NUCLEOTIDE SEQUENCE [LARGE SCALE GENOMIC DNA]</scope>
    <source>
        <strain evidence="3 4">KUDC8001</strain>
    </source>
</reference>
<evidence type="ECO:0000313" key="4">
    <source>
        <dbReference type="Proteomes" id="UP000514509"/>
    </source>
</evidence>
<name>A0A7L7L9W6_9BACT</name>
<dbReference type="InterPro" id="IPR046947">
    <property type="entry name" value="LytR-like"/>
</dbReference>
<dbReference type="EMBL" id="CP055153">
    <property type="protein sequence ID" value="QMU29618.1"/>
    <property type="molecule type" value="Genomic_DNA"/>
</dbReference>
<organism evidence="3 4">
    <name type="scientific">Adhaeribacter radiodurans</name>
    <dbReference type="NCBI Taxonomy" id="2745197"/>
    <lineage>
        <taxon>Bacteria</taxon>
        <taxon>Pseudomonadati</taxon>
        <taxon>Bacteroidota</taxon>
        <taxon>Cytophagia</taxon>
        <taxon>Cytophagales</taxon>
        <taxon>Hymenobacteraceae</taxon>
        <taxon>Adhaeribacter</taxon>
    </lineage>
</organism>
<dbReference type="Pfam" id="PF04397">
    <property type="entry name" value="LytTR"/>
    <property type="match status" value="1"/>
</dbReference>
<evidence type="ECO:0000259" key="2">
    <source>
        <dbReference type="PROSITE" id="PS50930"/>
    </source>
</evidence>
<evidence type="ECO:0000256" key="1">
    <source>
        <dbReference type="SAM" id="Phobius"/>
    </source>
</evidence>
<keyword evidence="1" id="KW-1133">Transmembrane helix</keyword>
<protein>
    <submittedName>
        <fullName evidence="3">LytTR family transcriptional regulator</fullName>
    </submittedName>
</protein>
<dbReference type="SMART" id="SM00850">
    <property type="entry name" value="LytTR"/>
    <property type="match status" value="1"/>
</dbReference>
<proteinExistence type="predicted"/>
<dbReference type="AlphaFoldDB" id="A0A7L7L9W6"/>
<gene>
    <name evidence="3" type="ORF">HUW48_16965</name>
</gene>
<feature type="transmembrane region" description="Helical" evidence="1">
    <location>
        <begin position="82"/>
        <end position="100"/>
    </location>
</feature>
<sequence>MPEKRLFPDRYYPDILLFLILIPFISAINYYLTYSRIQLNWFLALTFTIDTVQGYFAWLGVRYFILYLDKKLPYQKGALRRIIWQQVGVLFIGLLIISLLTEWVSWLAKGEPAPLDFYTLDLFIIGIWFFVVNGVYVGLHYYHQWQKAESRQQQENYPPENHSDETSSKIRGLVVRTGKQDIRLSYEELAGFYVDDVYVVACHFGGKKYYLDQSLDKIEKSLPAGVFFRMNRKFILHQQMVSGFKRAENGKLLVLLQTHECFPSEVPVSRTKAPAFKSWFQPE</sequence>
<feature type="transmembrane region" description="Helical" evidence="1">
    <location>
        <begin position="39"/>
        <end position="61"/>
    </location>
</feature>
<feature type="domain" description="HTH LytTR-type" evidence="2">
    <location>
        <begin position="173"/>
        <end position="282"/>
    </location>
</feature>
<reference evidence="3 4" key="1">
    <citation type="submission" date="2020-06" db="EMBL/GenBank/DDBJ databases">
        <authorList>
            <person name="Hwang Y.J."/>
        </authorList>
    </citation>
    <scope>NUCLEOTIDE SEQUENCE [LARGE SCALE GENOMIC DNA]</scope>
    <source>
        <strain evidence="3 4">KUDC8001</strain>
    </source>
</reference>
<evidence type="ECO:0000313" key="3">
    <source>
        <dbReference type="EMBL" id="QMU29618.1"/>
    </source>
</evidence>